<dbReference type="PANTHER" id="PTHR43679:SF2">
    <property type="entry name" value="OCTANOYL-[GCVH]:PROTEIN N-OCTANOYLTRANSFERASE"/>
    <property type="match status" value="1"/>
</dbReference>
<dbReference type="InterPro" id="IPR050664">
    <property type="entry name" value="Octanoyltrans_LipM/LipL"/>
</dbReference>
<name>A0A7R6T0F7_9BACT</name>
<dbReference type="CDD" id="cd16443">
    <property type="entry name" value="LplA"/>
    <property type="match status" value="1"/>
</dbReference>
<feature type="domain" description="BPL/LPL catalytic" evidence="1">
    <location>
        <begin position="27"/>
        <end position="231"/>
    </location>
</feature>
<dbReference type="KEGG" id="thyd:TTHT_2223"/>
<dbReference type="EC" id="6.3.1.20" evidence="2"/>
<dbReference type="RefSeq" id="WP_201327962.1">
    <property type="nucleotide sequence ID" value="NZ_AP017470.1"/>
</dbReference>
<dbReference type="Pfam" id="PF21948">
    <property type="entry name" value="LplA-B_cat"/>
    <property type="match status" value="1"/>
</dbReference>
<dbReference type="Proteomes" id="UP000595564">
    <property type="component" value="Chromosome"/>
</dbReference>
<evidence type="ECO:0000313" key="2">
    <source>
        <dbReference type="EMBL" id="BBB33647.1"/>
    </source>
</evidence>
<gene>
    <name evidence="2" type="primary">lplA</name>
    <name evidence="2" type="ORF">TTHT_2223</name>
</gene>
<dbReference type="EMBL" id="AP017470">
    <property type="protein sequence ID" value="BBB33647.1"/>
    <property type="molecule type" value="Genomic_DNA"/>
</dbReference>
<keyword evidence="3" id="KW-1185">Reference proteome</keyword>
<dbReference type="InterPro" id="IPR045864">
    <property type="entry name" value="aa-tRNA-synth_II/BPL/LPL"/>
</dbReference>
<dbReference type="SUPFAM" id="SSF55681">
    <property type="entry name" value="Class II aaRS and biotin synthetases"/>
    <property type="match status" value="1"/>
</dbReference>
<dbReference type="Gene3D" id="3.30.930.10">
    <property type="entry name" value="Bira Bifunctional Protein, Domain 2"/>
    <property type="match status" value="1"/>
</dbReference>
<keyword evidence="2" id="KW-0436">Ligase</keyword>
<dbReference type="PANTHER" id="PTHR43679">
    <property type="entry name" value="OCTANOYLTRANSFERASE LIPM-RELATED"/>
    <property type="match status" value="1"/>
</dbReference>
<organism evidence="2 3">
    <name type="scientific">Thermotomaculum hydrothermale</name>
    <dbReference type="NCBI Taxonomy" id="981385"/>
    <lineage>
        <taxon>Bacteria</taxon>
        <taxon>Pseudomonadati</taxon>
        <taxon>Acidobacteriota</taxon>
        <taxon>Holophagae</taxon>
        <taxon>Thermotomaculales</taxon>
        <taxon>Thermotomaculaceae</taxon>
        <taxon>Thermotomaculum</taxon>
    </lineage>
</organism>
<proteinExistence type="predicted"/>
<dbReference type="GO" id="GO:0016979">
    <property type="term" value="F:lipoate-protein ligase activity"/>
    <property type="evidence" value="ECO:0007669"/>
    <property type="project" value="UniProtKB-EC"/>
</dbReference>
<evidence type="ECO:0000259" key="1">
    <source>
        <dbReference type="PROSITE" id="PS51733"/>
    </source>
</evidence>
<protein>
    <submittedName>
        <fullName evidence="2">Lipoate-protein ligase A</fullName>
        <ecNumber evidence="2">6.3.1.20</ecNumber>
    </submittedName>
</protein>
<dbReference type="AlphaFoldDB" id="A0A7R6T0F7"/>
<dbReference type="PROSITE" id="PS51733">
    <property type="entry name" value="BPL_LPL_CATALYTIC"/>
    <property type="match status" value="1"/>
</dbReference>
<sequence length="241" mass="28050">MIDLEFYPFEYNSPQTNMKIDEFFLTKSKGFVFRLYGWKPYGVSIGFSQQKEKVCNVSYCEKNKIDIVKRITGGGAVYHKNDITYMISFPLEFYNDKTVLGIYRKNAEILMKIFTSLELNCQFAGKVKRELRREGMKNGIACFLLPSDFEILVNGKKIVGNALRVEKNRVLQHGSIAFDFDYEETAIVLNTQKERLKKRVISLKELLPSLTIQDYQEKCIECLKQFGFPLNFKTNCLPFKD</sequence>
<accession>A0A7R6T0F7</accession>
<dbReference type="InterPro" id="IPR004143">
    <property type="entry name" value="BPL_LPL_catalytic"/>
</dbReference>
<evidence type="ECO:0000313" key="3">
    <source>
        <dbReference type="Proteomes" id="UP000595564"/>
    </source>
</evidence>
<reference evidence="2 3" key="1">
    <citation type="journal article" date="2012" name="Extremophiles">
        <title>Thermotomaculum hydrothermale gen. nov., sp. nov., a novel heterotrophic thermophile within the phylum Acidobacteria from a deep-sea hydrothermal vent chimney in the Southern Okinawa Trough.</title>
        <authorList>
            <person name="Izumi H."/>
            <person name="Nunoura T."/>
            <person name="Miyazaki M."/>
            <person name="Mino S."/>
            <person name="Toki T."/>
            <person name="Takai K."/>
            <person name="Sako Y."/>
            <person name="Sawabe T."/>
            <person name="Nakagawa S."/>
        </authorList>
    </citation>
    <scope>NUCLEOTIDE SEQUENCE [LARGE SCALE GENOMIC DNA]</scope>
    <source>
        <strain evidence="2 3">AC55</strain>
    </source>
</reference>